<evidence type="ECO:0000313" key="2">
    <source>
        <dbReference type="Proteomes" id="UP001066276"/>
    </source>
</evidence>
<accession>A0AAV7R5K7</accession>
<gene>
    <name evidence="1" type="ORF">NDU88_013030</name>
</gene>
<dbReference type="Proteomes" id="UP001066276">
    <property type="component" value="Chromosome 6"/>
</dbReference>
<keyword evidence="2" id="KW-1185">Reference proteome</keyword>
<sequence length="112" mass="12105">MLALAARALDKVSIALHTLTGAASLRSATRPGLVTALLLAERRAGLTGAQVSPAHSHRLRMGEDEWDKLRASHQSAGRLTVKRSRIGWRSVSMLQSEMISRISSPPRACVQP</sequence>
<evidence type="ECO:0000313" key="1">
    <source>
        <dbReference type="EMBL" id="KAJ1146770.1"/>
    </source>
</evidence>
<reference evidence="1" key="1">
    <citation type="journal article" date="2022" name="bioRxiv">
        <title>Sequencing and chromosome-scale assembly of the giantPleurodeles waltlgenome.</title>
        <authorList>
            <person name="Brown T."/>
            <person name="Elewa A."/>
            <person name="Iarovenko S."/>
            <person name="Subramanian E."/>
            <person name="Araus A.J."/>
            <person name="Petzold A."/>
            <person name="Susuki M."/>
            <person name="Suzuki K.-i.T."/>
            <person name="Hayashi T."/>
            <person name="Toyoda A."/>
            <person name="Oliveira C."/>
            <person name="Osipova E."/>
            <person name="Leigh N.D."/>
            <person name="Simon A."/>
            <person name="Yun M.H."/>
        </authorList>
    </citation>
    <scope>NUCLEOTIDE SEQUENCE</scope>
    <source>
        <strain evidence="1">20211129_DDA</strain>
        <tissue evidence="1">Liver</tissue>
    </source>
</reference>
<dbReference type="EMBL" id="JANPWB010000010">
    <property type="protein sequence ID" value="KAJ1146770.1"/>
    <property type="molecule type" value="Genomic_DNA"/>
</dbReference>
<proteinExistence type="predicted"/>
<comment type="caution">
    <text evidence="1">The sequence shown here is derived from an EMBL/GenBank/DDBJ whole genome shotgun (WGS) entry which is preliminary data.</text>
</comment>
<dbReference type="AlphaFoldDB" id="A0AAV7R5K7"/>
<organism evidence="1 2">
    <name type="scientific">Pleurodeles waltl</name>
    <name type="common">Iberian ribbed newt</name>
    <dbReference type="NCBI Taxonomy" id="8319"/>
    <lineage>
        <taxon>Eukaryota</taxon>
        <taxon>Metazoa</taxon>
        <taxon>Chordata</taxon>
        <taxon>Craniata</taxon>
        <taxon>Vertebrata</taxon>
        <taxon>Euteleostomi</taxon>
        <taxon>Amphibia</taxon>
        <taxon>Batrachia</taxon>
        <taxon>Caudata</taxon>
        <taxon>Salamandroidea</taxon>
        <taxon>Salamandridae</taxon>
        <taxon>Pleurodelinae</taxon>
        <taxon>Pleurodeles</taxon>
    </lineage>
</organism>
<name>A0AAV7R5K7_PLEWA</name>
<protein>
    <submittedName>
        <fullName evidence="1">Uncharacterized protein</fullName>
    </submittedName>
</protein>